<evidence type="ECO:0000259" key="4">
    <source>
        <dbReference type="PROSITE" id="PS50043"/>
    </source>
</evidence>
<dbReference type="PRINTS" id="PR00038">
    <property type="entry name" value="HTHLUXR"/>
</dbReference>
<evidence type="ECO:0000256" key="3">
    <source>
        <dbReference type="ARBA" id="ARBA00023163"/>
    </source>
</evidence>
<keyword evidence="6" id="KW-1185">Reference proteome</keyword>
<dbReference type="Gene3D" id="3.40.50.300">
    <property type="entry name" value="P-loop containing nucleotide triphosphate hydrolases"/>
    <property type="match status" value="1"/>
</dbReference>
<dbReference type="InterPro" id="IPR036388">
    <property type="entry name" value="WH-like_DNA-bd_sf"/>
</dbReference>
<evidence type="ECO:0000256" key="1">
    <source>
        <dbReference type="ARBA" id="ARBA00023015"/>
    </source>
</evidence>
<dbReference type="PANTHER" id="PTHR44688">
    <property type="entry name" value="DNA-BINDING TRANSCRIPTIONAL ACTIVATOR DEVR_DOSR"/>
    <property type="match status" value="1"/>
</dbReference>
<dbReference type="SUPFAM" id="SSF52540">
    <property type="entry name" value="P-loop containing nucleoside triphosphate hydrolases"/>
    <property type="match status" value="1"/>
</dbReference>
<dbReference type="PROSITE" id="PS50043">
    <property type="entry name" value="HTH_LUXR_2"/>
    <property type="match status" value="1"/>
</dbReference>
<protein>
    <recommendedName>
        <fullName evidence="4">HTH luxR-type domain-containing protein</fullName>
    </recommendedName>
</protein>
<keyword evidence="2" id="KW-0238">DNA-binding</keyword>
<evidence type="ECO:0000313" key="5">
    <source>
        <dbReference type="EMBL" id="KAA9163688.1"/>
    </source>
</evidence>
<dbReference type="Pfam" id="PF25873">
    <property type="entry name" value="WHD_MalT"/>
    <property type="match status" value="1"/>
</dbReference>
<keyword evidence="1" id="KW-0805">Transcription regulation</keyword>
<comment type="caution">
    <text evidence="5">The sequence shown here is derived from an EMBL/GenBank/DDBJ whole genome shotgun (WGS) entry which is preliminary data.</text>
</comment>
<dbReference type="Pfam" id="PF00196">
    <property type="entry name" value="GerE"/>
    <property type="match status" value="1"/>
</dbReference>
<dbReference type="GO" id="GO:0006355">
    <property type="term" value="P:regulation of DNA-templated transcription"/>
    <property type="evidence" value="ECO:0007669"/>
    <property type="project" value="InterPro"/>
</dbReference>
<keyword evidence="3" id="KW-0804">Transcription</keyword>
<sequence length="861" mass="92276">MPGTKVAVPDLPAHLVSRPRLLAVLEEAGGVAVISVCAPAGTGKTLLLAEWAHRHGPVCWVSLDTDDNDERRLWSAVLGALETHPGIGRSGGLAAVDVPSSPDAAPAFLAAVGEVLEKLPEPVVLVLDGVQEITAPTARRELQSLLRHQPAGLRLIISGRLDPPLSLARLRLADQLAEIGAAQLQFTEAEAAALFAIAGVEVSADLLARLTEETGGWAVGLRLAADAAVREGGLEGLLAGHDRALQQYLDDELLSPLDDELRRLLVSVSVCPAVSPELARELSGRPDAAAALHDLRERVMVLEQAGTRDYRLPPLLRTYLVTDLGRRDPDRLAALHATAVDWFEANQSAVAALEHAVPAGNPGRLMRLLRRHGIELFVSGAHRALRQALGTLDEATLGGDPLLGLLLACLHLELGETGTAGLHLASADDAWPADPAPELIVLRQLTRARLAALTGKDFPSVAGEIDLELARRTGLRLLAVVERLCATDATGERARLEAVLTEAESAGQRHVVVRCLTLLSWAAGRSGDYRALSRFADVAKERTREAGRTVSGTIASAMSAYGSLLRAEPVEAAGEASRAGYLAGRWGPCSETELPAVAEVVRGAAEFELGDWYRGLRRMERARARMPAGDGTGAALCGLLEQRAALLLGAGDHARDVLRWSQEVHVRPGELALMRARAQLALGRHSLATHSLTLLFDGGAPTTVAWTPLEAMVTGARIALAADEREQARRWLERALSTAEETGVWYPLVFASPEVVEALTALLGRLGTRERFAARVLGRRRKLNCPPVPVPLTERERSVLRLLPTLRSIEEIAEDLTVSPNTVKTHVRGIYAKLSVSRRRDAVAVAIRQGLLEPRDEEFLG</sequence>
<dbReference type="Gene3D" id="1.10.10.10">
    <property type="entry name" value="Winged helix-like DNA-binding domain superfamily/Winged helix DNA-binding domain"/>
    <property type="match status" value="1"/>
</dbReference>
<dbReference type="PANTHER" id="PTHR44688:SF16">
    <property type="entry name" value="DNA-BINDING TRANSCRIPTIONAL ACTIVATOR DEVR_DOSR"/>
    <property type="match status" value="1"/>
</dbReference>
<dbReference type="InterPro" id="IPR027417">
    <property type="entry name" value="P-loop_NTPase"/>
</dbReference>
<dbReference type="Proteomes" id="UP000319769">
    <property type="component" value="Unassembled WGS sequence"/>
</dbReference>
<dbReference type="GO" id="GO:0003677">
    <property type="term" value="F:DNA binding"/>
    <property type="evidence" value="ECO:0007669"/>
    <property type="project" value="UniProtKB-KW"/>
</dbReference>
<name>A0A5N0VDL3_9PSEU</name>
<dbReference type="InterPro" id="IPR016032">
    <property type="entry name" value="Sig_transdc_resp-reg_C-effctor"/>
</dbReference>
<evidence type="ECO:0000256" key="2">
    <source>
        <dbReference type="ARBA" id="ARBA00023125"/>
    </source>
</evidence>
<dbReference type="InterPro" id="IPR000792">
    <property type="entry name" value="Tscrpt_reg_LuxR_C"/>
</dbReference>
<dbReference type="AlphaFoldDB" id="A0A5N0VDL3"/>
<dbReference type="CDD" id="cd06170">
    <property type="entry name" value="LuxR_C_like"/>
    <property type="match status" value="1"/>
</dbReference>
<dbReference type="InterPro" id="IPR059106">
    <property type="entry name" value="WHD_MalT"/>
</dbReference>
<proteinExistence type="predicted"/>
<dbReference type="SUPFAM" id="SSF46894">
    <property type="entry name" value="C-terminal effector domain of the bipartite response regulators"/>
    <property type="match status" value="1"/>
</dbReference>
<organism evidence="5 6">
    <name type="scientific">Amycolatopsis acidicola</name>
    <dbReference type="NCBI Taxonomy" id="2596893"/>
    <lineage>
        <taxon>Bacteria</taxon>
        <taxon>Bacillati</taxon>
        <taxon>Actinomycetota</taxon>
        <taxon>Actinomycetes</taxon>
        <taxon>Pseudonocardiales</taxon>
        <taxon>Pseudonocardiaceae</taxon>
        <taxon>Amycolatopsis</taxon>
    </lineage>
</organism>
<accession>A0A5N0VDL3</accession>
<dbReference type="SMART" id="SM00421">
    <property type="entry name" value="HTH_LUXR"/>
    <property type="match status" value="1"/>
</dbReference>
<dbReference type="OrthoDB" id="134985at2"/>
<dbReference type="EMBL" id="VMNW02000009">
    <property type="protein sequence ID" value="KAA9163688.1"/>
    <property type="molecule type" value="Genomic_DNA"/>
</dbReference>
<feature type="domain" description="HTH luxR-type" evidence="4">
    <location>
        <begin position="789"/>
        <end position="850"/>
    </location>
</feature>
<gene>
    <name evidence="5" type="ORF">FPZ12_008815</name>
</gene>
<reference evidence="5" key="1">
    <citation type="submission" date="2019-09" db="EMBL/GenBank/DDBJ databases">
        <authorList>
            <person name="Teo W.F.A."/>
            <person name="Duangmal K."/>
        </authorList>
    </citation>
    <scope>NUCLEOTIDE SEQUENCE [LARGE SCALE GENOMIC DNA]</scope>
    <source>
        <strain evidence="5">K81G1</strain>
    </source>
</reference>
<evidence type="ECO:0000313" key="6">
    <source>
        <dbReference type="Proteomes" id="UP000319769"/>
    </source>
</evidence>